<organism evidence="2 3">
    <name type="scientific">Blastocystis sp. subtype 1 (strain ATCC 50177 / NandII)</name>
    <dbReference type="NCBI Taxonomy" id="478820"/>
    <lineage>
        <taxon>Eukaryota</taxon>
        <taxon>Sar</taxon>
        <taxon>Stramenopiles</taxon>
        <taxon>Bigyra</taxon>
        <taxon>Opalozoa</taxon>
        <taxon>Opalinata</taxon>
        <taxon>Blastocystidae</taxon>
        <taxon>Blastocystis</taxon>
    </lineage>
</organism>
<evidence type="ECO:0000313" key="2">
    <source>
        <dbReference type="EMBL" id="OAO15608.1"/>
    </source>
</evidence>
<feature type="transmembrane region" description="Helical" evidence="1">
    <location>
        <begin position="1271"/>
        <end position="1294"/>
    </location>
</feature>
<sequence length="1310" mass="147270">MYPKPEGLVVDSTKMMIAGQYTGTWIGVRNITLRASNSYGVVECVIPFVFTDMKRSGLQYSIFTPVSPVLLPELRRTTSPEDTMALMKSGVMTQVDWNATDFLSPLYVELQRSDLSQLLIVTGFLNVCGDGYYAFRMRDDLPPEHTSNMYRVYVDRVLVYDSWSVYPRPVSPLAQHARTIDFVDCGCRFLRVEFFAMKPHSRSFHLEWTMPDAFVFRPVSASRLMPPDFAPFSYPVAVDTLPLGAPISLAPMLDPAVVSLATPHVFSADLPHGITLNPNTGVLSGCLPQSGRSLSIVVTLTLRKSTPVVFTTSLLFHLLPSPALPASLEYRSGDLVVSELSVKTMDLLYLQPTAFPFTAFLFSVQPALPPGLVLDPTTGMIDGASFVPLPRTLFTVTLSTPSAAWNCTLALEVKRITEVTSFYGTITRGEPVFFLNEDGAAPANDWLQVVADERGAFMLEVTKTIFWLRVPQGTEFSLFREDGSLFVRNGVWFSDNVFVPYGNGEAHGFSDNVFVPNGEAHGFESRQNCTTHTVFSKSGRKPFVSASPAVQRVVIGVSITPVRVLVQGNHDSLLFDPPLPASLQTREFSERQEDQVVTGYRVEGAMEEAGTVVFSVKACNEEGCVETEFSLEVATKGENEEYFGIADTIDNTEEYSYTLAMDEEVVFKRGDFASSWNIISMRSPLQSTFTVHICRARNRTLAQEEFRLEILYQLSLVVFSTVFTASSVIDLYPCRRAAFRLSSVVTPEDTWRYYAGQDAPYNWRDSEYDDSAWNVGRGLFSLQGNDVLYLRKTVRIDEFIDYSVVLASTLVREGVVVYVNNVEITRYNLGFELHPTNNDATHLTNNHTHDLFSNNNNHTHDLFSNSNNHTHDLFSNSNNHTHDLFSNSNNYTHDLYAGASYLFHYPRYTPASFSHLYLQQGVNTIAVEIRRHLLSEPRVHFALQLLLLYTAEYQYSSSFPLVSSSVNCENAYYLFNSPYSSASTWNATDGDFILYEHAGYNYHHINALSITRGDDCLPRALELFGVLMYYDEYGTAREAFFSLLNATALEWGKQTAQTPQTTLTIPLASLKTSYHAFMLRAHTTAEEKCFVMNRLLLYSNSNEFCKTSGGDMVNVGDVARLACKDGLSGVVTTRCVEGEKGVEWQEEARYCSDMAVRGGRGRVRFGVAVNGIRYDRIDEAEKMVVPALESLLRLGDGQLRVYYLYYRIDSEPFCYVELYLECEASAWHARQILRSLRTRQSEMAKQVVAVLKKDTFVTFLKDVYYMDDVRLLLVVAIVVGIAIGVTTVWFLAVLSSRRRKEKELNDLLML</sequence>
<evidence type="ECO:0000256" key="1">
    <source>
        <dbReference type="SAM" id="Phobius"/>
    </source>
</evidence>
<dbReference type="Proteomes" id="UP000078348">
    <property type="component" value="Unassembled WGS sequence"/>
</dbReference>
<gene>
    <name evidence="2" type="ORF">AV274_2682</name>
</gene>
<keyword evidence="1" id="KW-1133">Transmembrane helix</keyword>
<comment type="caution">
    <text evidence="2">The sequence shown here is derived from an EMBL/GenBank/DDBJ whole genome shotgun (WGS) entry which is preliminary data.</text>
</comment>
<protein>
    <submittedName>
        <fullName evidence="2">Uncharacterized protein</fullName>
    </submittedName>
</protein>
<keyword evidence="1" id="KW-0472">Membrane</keyword>
<keyword evidence="3" id="KW-1185">Reference proteome</keyword>
<keyword evidence="1" id="KW-0812">Transmembrane</keyword>
<evidence type="ECO:0000313" key="3">
    <source>
        <dbReference type="Proteomes" id="UP000078348"/>
    </source>
</evidence>
<dbReference type="OrthoDB" id="10662622at2759"/>
<dbReference type="EMBL" id="LXWW01000129">
    <property type="protein sequence ID" value="OAO15608.1"/>
    <property type="molecule type" value="Genomic_DNA"/>
</dbReference>
<accession>A0A196SF34</accession>
<proteinExistence type="predicted"/>
<reference evidence="2 3" key="1">
    <citation type="submission" date="2016-05" db="EMBL/GenBank/DDBJ databases">
        <title>Nuclear genome of Blastocystis sp. subtype 1 NandII.</title>
        <authorList>
            <person name="Gentekaki E."/>
            <person name="Curtis B."/>
            <person name="Stairs C."/>
            <person name="Eme L."/>
            <person name="Herman E."/>
            <person name="Klimes V."/>
            <person name="Arias M.C."/>
            <person name="Elias M."/>
            <person name="Hilliou F."/>
            <person name="Klute M."/>
            <person name="Malik S.-B."/>
            <person name="Pightling A."/>
            <person name="Rachubinski R."/>
            <person name="Salas D."/>
            <person name="Schlacht A."/>
            <person name="Suga H."/>
            <person name="Archibald J."/>
            <person name="Ball S.G."/>
            <person name="Clark G."/>
            <person name="Dacks J."/>
            <person name="Van Der Giezen M."/>
            <person name="Tsaousis A."/>
            <person name="Roger A."/>
        </authorList>
    </citation>
    <scope>NUCLEOTIDE SEQUENCE [LARGE SCALE GENOMIC DNA]</scope>
    <source>
        <strain evidence="3">ATCC 50177 / NandII</strain>
    </source>
</reference>
<name>A0A196SF34_BLAHN</name>